<sequence>MNRRWKEIWARWSRQVRNRTRVEEEARAAMRAWLMV</sequence>
<dbReference type="AlphaFoldDB" id="A0A6M4GV00"/>
<protein>
    <submittedName>
        <fullName evidence="1">Uncharacterized protein</fullName>
    </submittedName>
</protein>
<proteinExistence type="predicted"/>
<organism evidence="1 2">
    <name type="scientific">Usitatibacter rugosus</name>
    <dbReference type="NCBI Taxonomy" id="2732067"/>
    <lineage>
        <taxon>Bacteria</taxon>
        <taxon>Pseudomonadati</taxon>
        <taxon>Pseudomonadota</taxon>
        <taxon>Betaproteobacteria</taxon>
        <taxon>Nitrosomonadales</taxon>
        <taxon>Usitatibacteraceae</taxon>
        <taxon>Usitatibacter</taxon>
    </lineage>
</organism>
<evidence type="ECO:0000313" key="2">
    <source>
        <dbReference type="Proteomes" id="UP000501534"/>
    </source>
</evidence>
<evidence type="ECO:0000313" key="1">
    <source>
        <dbReference type="EMBL" id="QJR09447.1"/>
    </source>
</evidence>
<dbReference type="EMBL" id="CP053069">
    <property type="protein sequence ID" value="QJR09447.1"/>
    <property type="molecule type" value="Genomic_DNA"/>
</dbReference>
<dbReference type="KEGG" id="uru:DSM104443_00491"/>
<keyword evidence="2" id="KW-1185">Reference proteome</keyword>
<reference evidence="1 2" key="1">
    <citation type="submission" date="2020-04" db="EMBL/GenBank/DDBJ databases">
        <title>Usitatibacter rugosus gen. nov., sp. nov. and Usitatibacter palustris sp. nov., novel members of Usitatibacteraceae fam. nov. within the order Nitrosomonadales isolated from soil.</title>
        <authorList>
            <person name="Huber K.J."/>
            <person name="Neumann-Schaal M."/>
            <person name="Geppert A."/>
            <person name="Luckner M."/>
            <person name="Wanner G."/>
            <person name="Overmann J."/>
        </authorList>
    </citation>
    <scope>NUCLEOTIDE SEQUENCE [LARGE SCALE GENOMIC DNA]</scope>
    <source>
        <strain evidence="1 2">0125_3</strain>
    </source>
</reference>
<gene>
    <name evidence="1" type="ORF">DSM104443_00491</name>
</gene>
<dbReference type="Proteomes" id="UP000501534">
    <property type="component" value="Chromosome"/>
</dbReference>
<name>A0A6M4GV00_9PROT</name>
<accession>A0A6M4GV00</accession>